<dbReference type="InterPro" id="IPR009003">
    <property type="entry name" value="Peptidase_S1_PA"/>
</dbReference>
<feature type="domain" description="Peptidase S1" evidence="15">
    <location>
        <begin position="44"/>
        <end position="173"/>
    </location>
</feature>
<dbReference type="PRINTS" id="PR00722">
    <property type="entry name" value="CHYMOTRYPSIN"/>
</dbReference>
<dbReference type="Gene3D" id="2.40.10.10">
    <property type="entry name" value="Trypsin-like serine proteases"/>
    <property type="match status" value="1"/>
</dbReference>
<dbReference type="PROSITE" id="PS00134">
    <property type="entry name" value="TRYPSIN_HIS"/>
    <property type="match status" value="1"/>
</dbReference>
<dbReference type="Proteomes" id="UP000069940">
    <property type="component" value="Unassembled WGS sequence"/>
</dbReference>
<evidence type="ECO:0000256" key="3">
    <source>
        <dbReference type="ARBA" id="ARBA00022670"/>
    </source>
</evidence>
<comment type="catalytic activity">
    <reaction evidence="11">
        <text>Preferential cleavage: Arg-|-Xaa, Lys-|-Xaa.</text>
        <dbReference type="EC" id="3.4.21.4"/>
    </reaction>
</comment>
<evidence type="ECO:0000256" key="1">
    <source>
        <dbReference type="ARBA" id="ARBA00004613"/>
    </source>
</evidence>
<dbReference type="SMART" id="SM00020">
    <property type="entry name" value="Tryp_SPc"/>
    <property type="match status" value="1"/>
</dbReference>
<proteinExistence type="inferred from homology"/>
<keyword evidence="7" id="KW-0720">Serine protease</keyword>
<dbReference type="PANTHER" id="PTHR24276:SF97">
    <property type="entry name" value="GH13245P2-RELATED"/>
    <property type="match status" value="1"/>
</dbReference>
<evidence type="ECO:0000259" key="15">
    <source>
        <dbReference type="PROSITE" id="PS50240"/>
    </source>
</evidence>
<dbReference type="EC" id="3.4.21.4" evidence="12"/>
<evidence type="ECO:0000256" key="12">
    <source>
        <dbReference type="ARBA" id="ARBA00038868"/>
    </source>
</evidence>
<keyword evidence="17" id="KW-1185">Reference proteome</keyword>
<evidence type="ECO:0000256" key="14">
    <source>
        <dbReference type="SAM" id="SignalP"/>
    </source>
</evidence>
<dbReference type="InterPro" id="IPR043504">
    <property type="entry name" value="Peptidase_S1_PA_chymotrypsin"/>
</dbReference>
<evidence type="ECO:0000256" key="9">
    <source>
        <dbReference type="ARBA" id="ARBA00023157"/>
    </source>
</evidence>
<keyword evidence="8" id="KW-0865">Zymogen</keyword>
<keyword evidence="6" id="KW-0378">Hydrolase</keyword>
<comment type="similarity">
    <text evidence="10">Belongs to the peptidase S1 family. CLIP subfamily.</text>
</comment>
<dbReference type="InterPro" id="IPR018114">
    <property type="entry name" value="TRYPSIN_HIS"/>
</dbReference>
<evidence type="ECO:0000256" key="5">
    <source>
        <dbReference type="ARBA" id="ARBA00022757"/>
    </source>
</evidence>
<comment type="subcellular location">
    <subcellularLocation>
        <location evidence="1">Secreted</location>
    </subcellularLocation>
</comment>
<evidence type="ECO:0000256" key="8">
    <source>
        <dbReference type="ARBA" id="ARBA00023145"/>
    </source>
</evidence>
<keyword evidence="5" id="KW-0222">Digestion</keyword>
<evidence type="ECO:0000313" key="16">
    <source>
        <dbReference type="EnsemblMetazoa" id="AALFPA23_016736.P24428"/>
    </source>
</evidence>
<dbReference type="SUPFAM" id="SSF50494">
    <property type="entry name" value="Trypsin-like serine proteases"/>
    <property type="match status" value="1"/>
</dbReference>
<evidence type="ECO:0000256" key="2">
    <source>
        <dbReference type="ARBA" id="ARBA00022525"/>
    </source>
</evidence>
<protein>
    <recommendedName>
        <fullName evidence="12">trypsin</fullName>
        <ecNumber evidence="12">3.4.21.4</ecNumber>
    </recommendedName>
</protein>
<keyword evidence="3" id="KW-0645">Protease</keyword>
<keyword evidence="4 14" id="KW-0732">Signal</keyword>
<evidence type="ECO:0000256" key="7">
    <source>
        <dbReference type="ARBA" id="ARBA00022825"/>
    </source>
</evidence>
<organism evidence="16 17">
    <name type="scientific">Aedes albopictus</name>
    <name type="common">Asian tiger mosquito</name>
    <name type="synonym">Stegomyia albopicta</name>
    <dbReference type="NCBI Taxonomy" id="7160"/>
    <lineage>
        <taxon>Eukaryota</taxon>
        <taxon>Metazoa</taxon>
        <taxon>Ecdysozoa</taxon>
        <taxon>Arthropoda</taxon>
        <taxon>Hexapoda</taxon>
        <taxon>Insecta</taxon>
        <taxon>Pterygota</taxon>
        <taxon>Neoptera</taxon>
        <taxon>Endopterygota</taxon>
        <taxon>Diptera</taxon>
        <taxon>Nematocera</taxon>
        <taxon>Culicoidea</taxon>
        <taxon>Culicidae</taxon>
        <taxon>Culicinae</taxon>
        <taxon>Aedini</taxon>
        <taxon>Aedes</taxon>
        <taxon>Stegomyia</taxon>
    </lineage>
</organism>
<keyword evidence="2" id="KW-0964">Secreted</keyword>
<evidence type="ECO:0000313" key="17">
    <source>
        <dbReference type="Proteomes" id="UP000069940"/>
    </source>
</evidence>
<evidence type="ECO:0000256" key="10">
    <source>
        <dbReference type="ARBA" id="ARBA00024195"/>
    </source>
</evidence>
<feature type="region of interest" description="Disordered" evidence="13">
    <location>
        <begin position="152"/>
        <end position="173"/>
    </location>
</feature>
<dbReference type="InterPro" id="IPR050430">
    <property type="entry name" value="Peptidase_S1"/>
</dbReference>
<feature type="signal peptide" evidence="14">
    <location>
        <begin position="1"/>
        <end position="18"/>
    </location>
</feature>
<dbReference type="GeneID" id="134284485"/>
<dbReference type="Pfam" id="PF00089">
    <property type="entry name" value="Trypsin"/>
    <property type="match status" value="1"/>
</dbReference>
<evidence type="ECO:0000256" key="13">
    <source>
        <dbReference type="SAM" id="MobiDB-lite"/>
    </source>
</evidence>
<reference evidence="16" key="2">
    <citation type="submission" date="2025-05" db="UniProtKB">
        <authorList>
            <consortium name="EnsemblMetazoa"/>
        </authorList>
    </citation>
    <scope>IDENTIFICATION</scope>
    <source>
        <strain evidence="16">Foshan</strain>
    </source>
</reference>
<reference evidence="17" key="1">
    <citation type="journal article" date="2015" name="Proc. Natl. Acad. Sci. U.S.A.">
        <title>Genome sequence of the Asian Tiger mosquito, Aedes albopictus, reveals insights into its biology, genetics, and evolution.</title>
        <authorList>
            <person name="Chen X.G."/>
            <person name="Jiang X."/>
            <person name="Gu J."/>
            <person name="Xu M."/>
            <person name="Wu Y."/>
            <person name="Deng Y."/>
            <person name="Zhang C."/>
            <person name="Bonizzoni M."/>
            <person name="Dermauw W."/>
            <person name="Vontas J."/>
            <person name="Armbruster P."/>
            <person name="Huang X."/>
            <person name="Yang Y."/>
            <person name="Zhang H."/>
            <person name="He W."/>
            <person name="Peng H."/>
            <person name="Liu Y."/>
            <person name="Wu K."/>
            <person name="Chen J."/>
            <person name="Lirakis M."/>
            <person name="Topalis P."/>
            <person name="Van Leeuwen T."/>
            <person name="Hall A.B."/>
            <person name="Jiang X."/>
            <person name="Thorpe C."/>
            <person name="Mueller R.L."/>
            <person name="Sun C."/>
            <person name="Waterhouse R.M."/>
            <person name="Yan G."/>
            <person name="Tu Z.J."/>
            <person name="Fang X."/>
            <person name="James A.A."/>
        </authorList>
    </citation>
    <scope>NUCLEOTIDE SEQUENCE [LARGE SCALE GENOMIC DNA]</scope>
    <source>
        <strain evidence="17">Foshan</strain>
    </source>
</reference>
<dbReference type="PROSITE" id="PS50240">
    <property type="entry name" value="TRYPSIN_DOM"/>
    <property type="match status" value="1"/>
</dbReference>
<evidence type="ECO:0000256" key="6">
    <source>
        <dbReference type="ARBA" id="ARBA00022801"/>
    </source>
</evidence>
<dbReference type="PROSITE" id="PS51257">
    <property type="entry name" value="PROKAR_LIPOPROTEIN"/>
    <property type="match status" value="1"/>
</dbReference>
<dbReference type="InterPro" id="IPR001254">
    <property type="entry name" value="Trypsin_dom"/>
</dbReference>
<name>A0ABM1ZAY0_AEDAL</name>
<feature type="chain" id="PRO_5047080790" description="trypsin" evidence="14">
    <location>
        <begin position="19"/>
        <end position="173"/>
    </location>
</feature>
<evidence type="ECO:0000256" key="11">
    <source>
        <dbReference type="ARBA" id="ARBA00036320"/>
    </source>
</evidence>
<dbReference type="InterPro" id="IPR001314">
    <property type="entry name" value="Peptidase_S1A"/>
</dbReference>
<dbReference type="CDD" id="cd00190">
    <property type="entry name" value="Tryp_SPc"/>
    <property type="match status" value="1"/>
</dbReference>
<dbReference type="PANTHER" id="PTHR24276">
    <property type="entry name" value="POLYSERASE-RELATED"/>
    <property type="match status" value="1"/>
</dbReference>
<keyword evidence="9" id="KW-1015">Disulfide bond</keyword>
<sequence length="173" mass="19268">MVRIVLYLSLTLFACAFGASTEGSFNPLRPWWNARRRASSGGRIVGGFEVAVEDIPFQVSLSHDDFEHFCGGSLLSERWVLTAGHCASPWQGKLQVRCGSSRHASGGQVVTVKKVHRHPKYDAIAIDYDYSLLELEEAVIFTNSCSPVGLPQKDAPQWDHSEKRRSKPLRAVR</sequence>
<dbReference type="EnsemblMetazoa" id="AALFPA23_016736.R24428">
    <property type="protein sequence ID" value="AALFPA23_016736.P24428"/>
    <property type="gene ID" value="AALFPA23_016736"/>
</dbReference>
<accession>A0ABM1ZAY0</accession>
<feature type="compositionally biased region" description="Basic residues" evidence="13">
    <location>
        <begin position="163"/>
        <end position="173"/>
    </location>
</feature>
<evidence type="ECO:0000256" key="4">
    <source>
        <dbReference type="ARBA" id="ARBA00022729"/>
    </source>
</evidence>
<dbReference type="RefSeq" id="XP_062699407.1">
    <property type="nucleotide sequence ID" value="XM_062843423.1"/>
</dbReference>